<dbReference type="AlphaFoldDB" id="X1G8W9"/>
<gene>
    <name evidence="1" type="ORF">S03H2_24389</name>
</gene>
<proteinExistence type="predicted"/>
<sequence>PVTALRYFTDAEGKVGVVFNPVMKVTAKGTPRTPGTGRTVIVDTEGNKLSLTKFVLAHATDAEKASPEYKYPHSQVATKPKFEAFCTAHALTGYTYDTTSGATEADAS</sequence>
<name>X1G8W9_9ZZZZ</name>
<organism evidence="1">
    <name type="scientific">marine sediment metagenome</name>
    <dbReference type="NCBI Taxonomy" id="412755"/>
    <lineage>
        <taxon>unclassified sequences</taxon>
        <taxon>metagenomes</taxon>
        <taxon>ecological metagenomes</taxon>
    </lineage>
</organism>
<dbReference type="EMBL" id="BARU01013538">
    <property type="protein sequence ID" value="GAH37999.1"/>
    <property type="molecule type" value="Genomic_DNA"/>
</dbReference>
<accession>X1G8W9</accession>
<evidence type="ECO:0000313" key="1">
    <source>
        <dbReference type="EMBL" id="GAH37999.1"/>
    </source>
</evidence>
<feature type="non-terminal residue" evidence="1">
    <location>
        <position position="1"/>
    </location>
</feature>
<reference evidence="1" key="1">
    <citation type="journal article" date="2014" name="Front. Microbiol.">
        <title>High frequency of phylogenetically diverse reductive dehalogenase-homologous genes in deep subseafloor sedimentary metagenomes.</title>
        <authorList>
            <person name="Kawai M."/>
            <person name="Futagami T."/>
            <person name="Toyoda A."/>
            <person name="Takaki Y."/>
            <person name="Nishi S."/>
            <person name="Hori S."/>
            <person name="Arai W."/>
            <person name="Tsubouchi T."/>
            <person name="Morono Y."/>
            <person name="Uchiyama I."/>
            <person name="Ito T."/>
            <person name="Fujiyama A."/>
            <person name="Inagaki F."/>
            <person name="Takami H."/>
        </authorList>
    </citation>
    <scope>NUCLEOTIDE SEQUENCE</scope>
    <source>
        <strain evidence="1">Expedition CK06-06</strain>
    </source>
</reference>
<protein>
    <submittedName>
        <fullName evidence="1">Uncharacterized protein</fullName>
    </submittedName>
</protein>
<comment type="caution">
    <text evidence="1">The sequence shown here is derived from an EMBL/GenBank/DDBJ whole genome shotgun (WGS) entry which is preliminary data.</text>
</comment>